<feature type="compositionally biased region" description="Basic and acidic residues" evidence="1">
    <location>
        <begin position="13"/>
        <end position="23"/>
    </location>
</feature>
<keyword evidence="3" id="KW-1185">Reference proteome</keyword>
<organism evidence="2 3">
    <name type="scientific">Vibrio stylophorae</name>
    <dbReference type="NCBI Taxonomy" id="659351"/>
    <lineage>
        <taxon>Bacteria</taxon>
        <taxon>Pseudomonadati</taxon>
        <taxon>Pseudomonadota</taxon>
        <taxon>Gammaproteobacteria</taxon>
        <taxon>Vibrionales</taxon>
        <taxon>Vibrionaceae</taxon>
        <taxon>Vibrio</taxon>
    </lineage>
</organism>
<dbReference type="EMBL" id="CAKLDI010000001">
    <property type="protein sequence ID" value="CAH0533730.1"/>
    <property type="molecule type" value="Genomic_DNA"/>
</dbReference>
<protein>
    <submittedName>
        <fullName evidence="2">Uncharacterized protein</fullName>
    </submittedName>
</protein>
<reference evidence="2" key="1">
    <citation type="submission" date="2021-11" db="EMBL/GenBank/DDBJ databases">
        <authorList>
            <person name="Rodrigo-Torres L."/>
            <person name="Arahal R. D."/>
            <person name="Lucena T."/>
        </authorList>
    </citation>
    <scope>NUCLEOTIDE SEQUENCE</scope>
    <source>
        <strain evidence="2">CECT 7929</strain>
    </source>
</reference>
<sequence>MSLNSFMKQHQALRREKKEAASRRCSEYFEKNQVALFRHNKRSGSKSLAVE</sequence>
<proteinExistence type="predicted"/>
<feature type="region of interest" description="Disordered" evidence="1">
    <location>
        <begin position="1"/>
        <end position="23"/>
    </location>
</feature>
<name>A0ABM8ZTT4_9VIBR</name>
<evidence type="ECO:0000313" key="3">
    <source>
        <dbReference type="Proteomes" id="UP000838672"/>
    </source>
</evidence>
<comment type="caution">
    <text evidence="2">The sequence shown here is derived from an EMBL/GenBank/DDBJ whole genome shotgun (WGS) entry which is preliminary data.</text>
</comment>
<gene>
    <name evidence="2" type="ORF">VST7929_01605</name>
</gene>
<evidence type="ECO:0000313" key="2">
    <source>
        <dbReference type="EMBL" id="CAH0533730.1"/>
    </source>
</evidence>
<accession>A0ABM8ZTT4</accession>
<evidence type="ECO:0000256" key="1">
    <source>
        <dbReference type="SAM" id="MobiDB-lite"/>
    </source>
</evidence>
<dbReference type="Proteomes" id="UP000838672">
    <property type="component" value="Unassembled WGS sequence"/>
</dbReference>